<sequence length="104" mass="11490">MTFPDFSPAVQGMPFPNILKHPGLAKNMAESAATLQESSKAQKKRDPILSCLVHACAHPITCTFHFTEFRGLKKKRSSGPSPFLLIPRECGRGTPSWAPTRRDI</sequence>
<evidence type="ECO:0000313" key="1">
    <source>
        <dbReference type="EMBL" id="KAG8187028.1"/>
    </source>
</evidence>
<dbReference type="EMBL" id="JAFNEN010000281">
    <property type="protein sequence ID" value="KAG8187028.1"/>
    <property type="molecule type" value="Genomic_DNA"/>
</dbReference>
<organism evidence="1 2">
    <name type="scientific">Oedothorax gibbosus</name>
    <dbReference type="NCBI Taxonomy" id="931172"/>
    <lineage>
        <taxon>Eukaryota</taxon>
        <taxon>Metazoa</taxon>
        <taxon>Ecdysozoa</taxon>
        <taxon>Arthropoda</taxon>
        <taxon>Chelicerata</taxon>
        <taxon>Arachnida</taxon>
        <taxon>Araneae</taxon>
        <taxon>Araneomorphae</taxon>
        <taxon>Entelegynae</taxon>
        <taxon>Araneoidea</taxon>
        <taxon>Linyphiidae</taxon>
        <taxon>Erigoninae</taxon>
        <taxon>Oedothorax</taxon>
    </lineage>
</organism>
<dbReference type="Proteomes" id="UP000827092">
    <property type="component" value="Unassembled WGS sequence"/>
</dbReference>
<proteinExistence type="predicted"/>
<name>A0AAV6UTR7_9ARAC</name>
<comment type="caution">
    <text evidence="1">The sequence shown here is derived from an EMBL/GenBank/DDBJ whole genome shotgun (WGS) entry which is preliminary data.</text>
</comment>
<keyword evidence="2" id="KW-1185">Reference proteome</keyword>
<reference evidence="1 2" key="1">
    <citation type="journal article" date="2022" name="Nat. Ecol. Evol.">
        <title>A masculinizing supergene underlies an exaggerated male reproductive morph in a spider.</title>
        <authorList>
            <person name="Hendrickx F."/>
            <person name="De Corte Z."/>
            <person name="Sonet G."/>
            <person name="Van Belleghem S.M."/>
            <person name="Kostlbacher S."/>
            <person name="Vangestel C."/>
        </authorList>
    </citation>
    <scope>NUCLEOTIDE SEQUENCE [LARGE SCALE GENOMIC DNA]</scope>
    <source>
        <strain evidence="1">W744_W776</strain>
    </source>
</reference>
<evidence type="ECO:0000313" key="2">
    <source>
        <dbReference type="Proteomes" id="UP000827092"/>
    </source>
</evidence>
<protein>
    <submittedName>
        <fullName evidence="1">Uncharacterized protein</fullName>
    </submittedName>
</protein>
<dbReference type="AlphaFoldDB" id="A0AAV6UTR7"/>
<gene>
    <name evidence="1" type="ORF">JTE90_019238</name>
</gene>
<accession>A0AAV6UTR7</accession>